<dbReference type="EMBL" id="GDJX01016370">
    <property type="protein sequence ID" value="JAT51566.1"/>
    <property type="molecule type" value="Transcribed_RNA"/>
</dbReference>
<protein>
    <submittedName>
        <fullName evidence="5">Pentatricopeptide repeat-containing protein At2g01860</fullName>
    </submittedName>
</protein>
<feature type="region of interest" description="Disordered" evidence="3">
    <location>
        <begin position="139"/>
        <end position="163"/>
    </location>
</feature>
<proteinExistence type="predicted"/>
<evidence type="ECO:0000256" key="1">
    <source>
        <dbReference type="ARBA" id="ARBA00022737"/>
    </source>
</evidence>
<evidence type="ECO:0000313" key="5">
    <source>
        <dbReference type="EMBL" id="JAT57043.1"/>
    </source>
</evidence>
<accession>A0A1D1YQX0</accession>
<keyword evidence="1" id="KW-0677">Repeat</keyword>
<sequence>MENVLATSLRPIQSMPEVATAFFGPSLGPPRFSSSMPDRFWITASGHPRVSTSHGRKIPKNLRYPRRAKVPPDPGINRAVVLKKDSGSELSDRSRVDDVLETPIKDDHGEFFDESVWSPQEMEVLSSLFERKIPPKVKLRRERAHSPPAYPKTRLVGSPTPKRHVRSASRVALSLRSPVCNRVYKNPEVLVKIAKEIRALPPDLDASEVLCRWAPFLRKGSLSMTIRELGHMGLPERALQTLCWAQQHRPVFPDDRILSSTVEVLARNGHLKMEVQMERYLNSASRMVMEAMARGFIKAGNVNLTRKILLFAKDHKRTLDSSIHAKLILEAGKNPDRYRLIEVLLDELGEREDLDLKPQDCTAIMKVCIRLGRFESVESLFEWFKQSGRSPTVVMYTTVIHSRYHCKKYREGLAAVWAMEESNCLLDLPAYRVVIRLCVALGDLARAARYFSRLKEAGFAATYDIYRDMIISYAASGRLAKCKQICKEVEMAGLKLDRGTEHLLLQMEGEVEAVS</sequence>
<dbReference type="InterPro" id="IPR002885">
    <property type="entry name" value="PPR_rpt"/>
</dbReference>
<dbReference type="Gene3D" id="1.25.40.10">
    <property type="entry name" value="Tetratricopeptide repeat domain"/>
    <property type="match status" value="1"/>
</dbReference>
<organism evidence="5">
    <name type="scientific">Anthurium amnicola</name>
    <dbReference type="NCBI Taxonomy" id="1678845"/>
    <lineage>
        <taxon>Eukaryota</taxon>
        <taxon>Viridiplantae</taxon>
        <taxon>Streptophyta</taxon>
        <taxon>Embryophyta</taxon>
        <taxon>Tracheophyta</taxon>
        <taxon>Spermatophyta</taxon>
        <taxon>Magnoliopsida</taxon>
        <taxon>Liliopsida</taxon>
        <taxon>Araceae</taxon>
        <taxon>Pothoideae</taxon>
        <taxon>Potheae</taxon>
        <taxon>Anthurium</taxon>
    </lineage>
</organism>
<evidence type="ECO:0000256" key="3">
    <source>
        <dbReference type="SAM" id="MobiDB-lite"/>
    </source>
</evidence>
<reference evidence="5" key="1">
    <citation type="submission" date="2015-07" db="EMBL/GenBank/DDBJ databases">
        <title>Transcriptome Assembly of Anthurium amnicola.</title>
        <authorList>
            <person name="Suzuki J."/>
        </authorList>
    </citation>
    <scope>NUCLEOTIDE SEQUENCE</scope>
</reference>
<gene>
    <name evidence="5" type="primary">EMB975_2</name>
    <name evidence="4" type="synonym">EMB975_3</name>
    <name evidence="4" type="ORF">g.43212</name>
    <name evidence="5" type="ORF">g.43222</name>
</gene>
<dbReference type="Pfam" id="PF13812">
    <property type="entry name" value="PPR_3"/>
    <property type="match status" value="1"/>
</dbReference>
<dbReference type="InterPro" id="IPR011990">
    <property type="entry name" value="TPR-like_helical_dom_sf"/>
</dbReference>
<dbReference type="EMBL" id="GDJX01010893">
    <property type="protein sequence ID" value="JAT57043.1"/>
    <property type="molecule type" value="Transcribed_RNA"/>
</dbReference>
<feature type="repeat" description="PPR" evidence="2">
    <location>
        <begin position="357"/>
        <end position="391"/>
    </location>
</feature>
<name>A0A1D1YQX0_9ARAE</name>
<dbReference type="PANTHER" id="PTHR47930">
    <property type="entry name" value="YALI0C12947P"/>
    <property type="match status" value="1"/>
</dbReference>
<dbReference type="PROSITE" id="PS51375">
    <property type="entry name" value="PPR"/>
    <property type="match status" value="2"/>
</dbReference>
<feature type="repeat" description="PPR" evidence="2">
    <location>
        <begin position="427"/>
        <end position="461"/>
    </location>
</feature>
<evidence type="ECO:0000313" key="4">
    <source>
        <dbReference type="EMBL" id="JAT51566.1"/>
    </source>
</evidence>
<dbReference type="AlphaFoldDB" id="A0A1D1YQX0"/>
<dbReference type="PANTHER" id="PTHR47930:SF2">
    <property type="entry name" value="PENTATRICOPEPTIDE REPEAT PROTEIN (AFU_ORTHOLOGUE AFUA_8G04250)"/>
    <property type="match status" value="1"/>
</dbReference>
<evidence type="ECO:0000256" key="2">
    <source>
        <dbReference type="PROSITE-ProRule" id="PRU00708"/>
    </source>
</evidence>